<evidence type="ECO:0000256" key="1">
    <source>
        <dbReference type="SAM" id="MobiDB-lite"/>
    </source>
</evidence>
<evidence type="ECO:0008006" key="5">
    <source>
        <dbReference type="Google" id="ProtNLM"/>
    </source>
</evidence>
<dbReference type="AlphaFoldDB" id="A0A1Y2B8E8"/>
<feature type="region of interest" description="Disordered" evidence="1">
    <location>
        <begin position="344"/>
        <end position="363"/>
    </location>
</feature>
<evidence type="ECO:0000313" key="4">
    <source>
        <dbReference type="Proteomes" id="UP000193986"/>
    </source>
</evidence>
<organism evidence="3 4">
    <name type="scientific">Naematelia encephala</name>
    <dbReference type="NCBI Taxonomy" id="71784"/>
    <lineage>
        <taxon>Eukaryota</taxon>
        <taxon>Fungi</taxon>
        <taxon>Dikarya</taxon>
        <taxon>Basidiomycota</taxon>
        <taxon>Agaricomycotina</taxon>
        <taxon>Tremellomycetes</taxon>
        <taxon>Tremellales</taxon>
        <taxon>Naemateliaceae</taxon>
        <taxon>Naematelia</taxon>
    </lineage>
</organism>
<accession>A0A1Y2B8E8</accession>
<keyword evidence="4" id="KW-1185">Reference proteome</keyword>
<dbReference type="STRING" id="71784.A0A1Y2B8E8"/>
<name>A0A1Y2B8E8_9TREE</name>
<dbReference type="OrthoDB" id="2564904at2759"/>
<dbReference type="EMBL" id="MCFC01000018">
    <property type="protein sequence ID" value="ORY30800.1"/>
    <property type="molecule type" value="Genomic_DNA"/>
</dbReference>
<feature type="chain" id="PRO_5012169235" description="Macrofage activating glycoprotein" evidence="2">
    <location>
        <begin position="24"/>
        <end position="404"/>
    </location>
</feature>
<sequence length="404" mass="40150">MISPIRPRNTILAALPVMAIASAQYTATYYVGSLPGSSEEGQSGTNACGTSSSQSSECQNVYVNSVSDFCLWGPPATTSDEGDGTSKIGNVEQVVVSYCLNDGYGTRIIPAGTITGAHFIKVQSEKVSYVQVNGVGDLTSLLIPAGDDGGELDPHSWTGLGNPQGGLVFTNALTGSYEQTHEWTSFIDAGSFCIRACQDGPNAAGYCQHIYDTLSCDFTVPGDSSAGSFTDCLSDPTDEEPGVYDGSTFYQGASSTPAPHPAGATSACTTYSTIGGGSVNLAASPSSSSSSSTSSSSTSSVITTSSSNSASSTSAASSNSSSASAAASSTSASVSSTTSVSASSTTSSLSVSRTPSPSASRSASASVSIGAAAASQSTGAGSKTAMGGVSVFTAILLSGLGLLF</sequence>
<feature type="region of interest" description="Disordered" evidence="1">
    <location>
        <begin position="230"/>
        <end position="262"/>
    </location>
</feature>
<reference evidence="3 4" key="1">
    <citation type="submission" date="2016-07" db="EMBL/GenBank/DDBJ databases">
        <title>Pervasive Adenine N6-methylation of Active Genes in Fungi.</title>
        <authorList>
            <consortium name="DOE Joint Genome Institute"/>
            <person name="Mondo S.J."/>
            <person name="Dannebaum R.O."/>
            <person name="Kuo R.C."/>
            <person name="Labutti K."/>
            <person name="Haridas S."/>
            <person name="Kuo A."/>
            <person name="Salamov A."/>
            <person name="Ahrendt S.R."/>
            <person name="Lipzen A."/>
            <person name="Sullivan W."/>
            <person name="Andreopoulos W.B."/>
            <person name="Clum A."/>
            <person name="Lindquist E."/>
            <person name="Daum C."/>
            <person name="Ramamoorthy G.K."/>
            <person name="Gryganskyi A."/>
            <person name="Culley D."/>
            <person name="Magnuson J.K."/>
            <person name="James T.Y."/>
            <person name="O'Malley M.A."/>
            <person name="Stajich J.E."/>
            <person name="Spatafora J.W."/>
            <person name="Visel A."/>
            <person name="Grigoriev I.V."/>
        </authorList>
    </citation>
    <scope>NUCLEOTIDE SEQUENCE [LARGE SCALE GENOMIC DNA]</scope>
    <source>
        <strain evidence="3 4">68-887.2</strain>
    </source>
</reference>
<comment type="caution">
    <text evidence="3">The sequence shown here is derived from an EMBL/GenBank/DDBJ whole genome shotgun (WGS) entry which is preliminary data.</text>
</comment>
<protein>
    <recommendedName>
        <fullName evidence="5">Macrofage activating glycoprotein</fullName>
    </recommendedName>
</protein>
<feature type="compositionally biased region" description="Polar residues" evidence="1">
    <location>
        <begin position="248"/>
        <end position="257"/>
    </location>
</feature>
<evidence type="ECO:0000256" key="2">
    <source>
        <dbReference type="SAM" id="SignalP"/>
    </source>
</evidence>
<dbReference type="InParanoid" id="A0A1Y2B8E8"/>
<feature type="signal peptide" evidence="2">
    <location>
        <begin position="1"/>
        <end position="23"/>
    </location>
</feature>
<feature type="region of interest" description="Disordered" evidence="1">
    <location>
        <begin position="282"/>
        <end position="319"/>
    </location>
</feature>
<keyword evidence="2" id="KW-0732">Signal</keyword>
<evidence type="ECO:0000313" key="3">
    <source>
        <dbReference type="EMBL" id="ORY30800.1"/>
    </source>
</evidence>
<proteinExistence type="predicted"/>
<gene>
    <name evidence="3" type="ORF">BCR39DRAFT_528410</name>
</gene>
<dbReference type="Proteomes" id="UP000193986">
    <property type="component" value="Unassembled WGS sequence"/>
</dbReference>